<proteinExistence type="predicted"/>
<dbReference type="InterPro" id="IPR052058">
    <property type="entry name" value="Alcohol_O-acetyltransferase"/>
</dbReference>
<dbReference type="Proteomes" id="UP000076738">
    <property type="component" value="Unassembled WGS sequence"/>
</dbReference>
<dbReference type="InterPro" id="IPR023213">
    <property type="entry name" value="CAT-like_dom_sf"/>
</dbReference>
<dbReference type="Gene3D" id="3.30.559.10">
    <property type="entry name" value="Chloramphenicol acetyltransferase-like domain"/>
    <property type="match status" value="1"/>
</dbReference>
<accession>A0A167LZJ9</accession>
<evidence type="ECO:0000313" key="1">
    <source>
        <dbReference type="EMBL" id="KZO96193.1"/>
    </source>
</evidence>
<dbReference type="PANTHER" id="PTHR28037">
    <property type="entry name" value="ALCOHOL O-ACETYLTRANSFERASE 1-RELATED"/>
    <property type="match status" value="1"/>
</dbReference>
<dbReference type="PANTHER" id="PTHR28037:SF1">
    <property type="entry name" value="ALCOHOL O-ACETYLTRANSFERASE 1-RELATED"/>
    <property type="match status" value="1"/>
</dbReference>
<dbReference type="AlphaFoldDB" id="A0A167LZJ9"/>
<protein>
    <recommendedName>
        <fullName evidence="3">Alcohol acetyltransferase</fullName>
    </recommendedName>
</protein>
<dbReference type="OrthoDB" id="10360797at2759"/>
<keyword evidence="2" id="KW-1185">Reference proteome</keyword>
<sequence length="479" mass="52365">MQELERRKAAVVERWYFARTKAEATPLVHVGFDLLPPVPLTASELQAAVGNALHSLPELHPFLSSRVLFHDGSQELELVRVQDTFSTSDVLGVSTEPVFEHALDEQLRTTFDLDGRLWGAWLHLPPSSLSPEVKYTRAYAAVYIHHALADGVAVCGVARTLVLLLNDPALSLPTPQGGLPLPLDARVNIKPSLSALGSAVFTAYVHPRLPALLTSLYEPRTTPWTGAALMPPLPRRSLHKIVQLPPAQLSQLLHLGRKNGVTFTALLHTLMWSAVSPLVNAETQHLYTSVPASLLPLMYPSPSQPAPVGGCYVSPIHYHGPPSPPSETLDEFLARCKVYAKHLKDPSVLVSGVQAWGLVGMLSYEGIIRYLRKRFVSGEGRNSYSISNLRNVAFSAEQVRGGWIPERAVFTQPMLGSSATLLADVVSVSVEGREGEGQGCTVVFCWEEGVLTEQEAEGIVQRTREGWEWVLREADTQGA</sequence>
<gene>
    <name evidence="1" type="ORF">CALVIDRAFT_555275</name>
</gene>
<evidence type="ECO:0008006" key="3">
    <source>
        <dbReference type="Google" id="ProtNLM"/>
    </source>
</evidence>
<dbReference type="EMBL" id="KV417285">
    <property type="protein sequence ID" value="KZO96193.1"/>
    <property type="molecule type" value="Genomic_DNA"/>
</dbReference>
<organism evidence="1 2">
    <name type="scientific">Calocera viscosa (strain TUFC12733)</name>
    <dbReference type="NCBI Taxonomy" id="1330018"/>
    <lineage>
        <taxon>Eukaryota</taxon>
        <taxon>Fungi</taxon>
        <taxon>Dikarya</taxon>
        <taxon>Basidiomycota</taxon>
        <taxon>Agaricomycotina</taxon>
        <taxon>Dacrymycetes</taxon>
        <taxon>Dacrymycetales</taxon>
        <taxon>Dacrymycetaceae</taxon>
        <taxon>Calocera</taxon>
    </lineage>
</organism>
<reference evidence="1 2" key="1">
    <citation type="journal article" date="2016" name="Mol. Biol. Evol.">
        <title>Comparative Genomics of Early-Diverging Mushroom-Forming Fungi Provides Insights into the Origins of Lignocellulose Decay Capabilities.</title>
        <authorList>
            <person name="Nagy L.G."/>
            <person name="Riley R."/>
            <person name="Tritt A."/>
            <person name="Adam C."/>
            <person name="Daum C."/>
            <person name="Floudas D."/>
            <person name="Sun H."/>
            <person name="Yadav J.S."/>
            <person name="Pangilinan J."/>
            <person name="Larsson K.H."/>
            <person name="Matsuura K."/>
            <person name="Barry K."/>
            <person name="Labutti K."/>
            <person name="Kuo R."/>
            <person name="Ohm R.A."/>
            <person name="Bhattacharya S.S."/>
            <person name="Shirouzu T."/>
            <person name="Yoshinaga Y."/>
            <person name="Martin F.M."/>
            <person name="Grigoriev I.V."/>
            <person name="Hibbett D.S."/>
        </authorList>
    </citation>
    <scope>NUCLEOTIDE SEQUENCE [LARGE SCALE GENOMIC DNA]</scope>
    <source>
        <strain evidence="1 2">TUFC12733</strain>
    </source>
</reference>
<dbReference type="SUPFAM" id="SSF52777">
    <property type="entry name" value="CoA-dependent acyltransferases"/>
    <property type="match status" value="1"/>
</dbReference>
<evidence type="ECO:0000313" key="2">
    <source>
        <dbReference type="Proteomes" id="UP000076738"/>
    </source>
</evidence>
<name>A0A167LZJ9_CALVF</name>